<evidence type="ECO:0000313" key="2">
    <source>
        <dbReference type="Proteomes" id="UP001497535"/>
    </source>
</evidence>
<keyword evidence="2" id="KW-1185">Reference proteome</keyword>
<reference evidence="1" key="1">
    <citation type="submission" date="2023-11" db="EMBL/GenBank/DDBJ databases">
        <authorList>
            <person name="Poullet M."/>
        </authorList>
    </citation>
    <scope>NUCLEOTIDE SEQUENCE</scope>
    <source>
        <strain evidence="1">E1834</strain>
    </source>
</reference>
<gene>
    <name evidence="1" type="ORF">MENTE1834_LOCUS8954</name>
</gene>
<accession>A0ACB0Y9B4</accession>
<proteinExistence type="predicted"/>
<protein>
    <submittedName>
        <fullName evidence="1">Uncharacterized protein</fullName>
    </submittedName>
</protein>
<evidence type="ECO:0000313" key="1">
    <source>
        <dbReference type="EMBL" id="CAK5036200.1"/>
    </source>
</evidence>
<sequence length="102" mass="11881">METAKDLSKKVKEIRFFSVVGVPCDLGSGEKISEVEVHFPEGVVEALIISERAENIKKRVRLNNLWSIKYELSNKYNPNMKFLISMEEKPDYEFDVEIMRII</sequence>
<dbReference type="EMBL" id="CAVMJV010000008">
    <property type="protein sequence ID" value="CAK5036200.1"/>
    <property type="molecule type" value="Genomic_DNA"/>
</dbReference>
<dbReference type="Proteomes" id="UP001497535">
    <property type="component" value="Unassembled WGS sequence"/>
</dbReference>
<comment type="caution">
    <text evidence="1">The sequence shown here is derived from an EMBL/GenBank/DDBJ whole genome shotgun (WGS) entry which is preliminary data.</text>
</comment>
<organism evidence="1 2">
    <name type="scientific">Meloidogyne enterolobii</name>
    <name type="common">Root-knot nematode worm</name>
    <name type="synonym">Meloidogyne mayaguensis</name>
    <dbReference type="NCBI Taxonomy" id="390850"/>
    <lineage>
        <taxon>Eukaryota</taxon>
        <taxon>Metazoa</taxon>
        <taxon>Ecdysozoa</taxon>
        <taxon>Nematoda</taxon>
        <taxon>Chromadorea</taxon>
        <taxon>Rhabditida</taxon>
        <taxon>Tylenchina</taxon>
        <taxon>Tylenchomorpha</taxon>
        <taxon>Tylenchoidea</taxon>
        <taxon>Meloidogynidae</taxon>
        <taxon>Meloidogyninae</taxon>
        <taxon>Meloidogyne</taxon>
    </lineage>
</organism>
<name>A0ACB0Y9B4_MELEN</name>